<dbReference type="InterPro" id="IPR036116">
    <property type="entry name" value="FN3_sf"/>
</dbReference>
<dbReference type="SMART" id="SM00060">
    <property type="entry name" value="FN3"/>
    <property type="match status" value="1"/>
</dbReference>
<organism evidence="5 6">
    <name type="scientific">Xanthobacter autotrophicus</name>
    <dbReference type="NCBI Taxonomy" id="280"/>
    <lineage>
        <taxon>Bacteria</taxon>
        <taxon>Pseudomonadati</taxon>
        <taxon>Pseudomonadota</taxon>
        <taxon>Alphaproteobacteria</taxon>
        <taxon>Hyphomicrobiales</taxon>
        <taxon>Xanthobacteraceae</taxon>
        <taxon>Xanthobacter</taxon>
    </lineage>
</organism>
<reference evidence="5 6" key="1">
    <citation type="submission" date="2019-05" db="EMBL/GenBank/DDBJ databases">
        <authorList>
            <person name="Zhou X."/>
        </authorList>
    </citation>
    <scope>NUCLEOTIDE SEQUENCE [LARGE SCALE GENOMIC DNA]</scope>
    <source>
        <strain evidence="5 6">DSM 432</strain>
    </source>
</reference>
<dbReference type="AlphaFoldDB" id="A0A6C1KAT3"/>
<dbReference type="InterPro" id="IPR052750">
    <property type="entry name" value="GH18_Chitinase"/>
</dbReference>
<comment type="caution">
    <text evidence="5">The sequence shown here is derived from an EMBL/GenBank/DDBJ whole genome shotgun (WGS) entry which is preliminary data.</text>
</comment>
<dbReference type="GO" id="GO:0005975">
    <property type="term" value="P:carbohydrate metabolic process"/>
    <property type="evidence" value="ECO:0007669"/>
    <property type="project" value="InterPro"/>
</dbReference>
<feature type="region of interest" description="Disordered" evidence="2">
    <location>
        <begin position="286"/>
        <end position="305"/>
    </location>
</feature>
<feature type="compositionally biased region" description="Gly residues" evidence="2">
    <location>
        <begin position="289"/>
        <end position="301"/>
    </location>
</feature>
<dbReference type="GeneID" id="95776095"/>
<feature type="domain" description="Fibronectin type-III" evidence="3">
    <location>
        <begin position="372"/>
        <end position="458"/>
    </location>
</feature>
<dbReference type="PROSITE" id="PS51910">
    <property type="entry name" value="GH18_2"/>
    <property type="match status" value="1"/>
</dbReference>
<dbReference type="InterPro" id="IPR036573">
    <property type="entry name" value="CBM_sf_5/12"/>
</dbReference>
<dbReference type="Gene3D" id="3.20.20.80">
    <property type="entry name" value="Glycosidases"/>
    <property type="match status" value="1"/>
</dbReference>
<sequence>MATRTITWSWGAHEVVTFDPATDVLDFGWLNASDFTITEVDGSVVIALPANAHSYTLEGISLSDLSLTNISAFDASVFAQWSAAIAADTGATPAAGTLVALAAARDTDTVVSFDPATDKLDFSGLSATDFSIAEVNGSVVIYLAAERQTYILEGVTLSQLSLASIASQDAAVLAEWSQALANPALANPAGSGAGTPGSGDAVTTTLGWHWNTQTVLAFDPAIDKLDFGWLTPQDFSVVELNGSVVILMPAAQQSYTLEGVTLAELSAANITARSAVVLDEWATRLSGTSGSGNGSDTGSGGSVPTPTVIEAPAWTDAKAYVAGDQVSVGHLVYQANWWTLGTDPASDHGPVGTGHVWSVIGYADLTPVAPDAPDGLHLLTTTETSATLTWAAAEVLGVGTISGYAIYRDGELVGTTTDLSFKVSGLAADTTYHFSVVAMDEAGTSPAAMPIAVTTDAPGTDAADQQHFSPYFEMWLPSSQNLVQTVEDVGLTSVTLAFVLGTGPDQIGWGGLGSLDNDTLANGTTISSMVAQLQQKGVDVTISFGGGYGQEPALSFTNAADLTAAYQSVIDKYNVTSLDFDIEADALTNTAASHLRNEALVALEEANPDLSISYTLPALPTGLNQAGLDLLAQAKADGVEIDTVNIMVMNYGAYYDSGDMGQDAIDAAEATIAQLHHLGLDAKVAITPMIGQNDIPGEVFTLDDARQLVDYAEGNDHIAYIAMWSLGRDHGDDVGHLTDSSSGVAQHDYDFAKIFSMV</sequence>
<dbReference type="Gene3D" id="2.10.10.20">
    <property type="entry name" value="Carbohydrate-binding module superfamily 5/12"/>
    <property type="match status" value="1"/>
</dbReference>
<dbReference type="SUPFAM" id="SSF51055">
    <property type="entry name" value="Carbohydrate binding domain"/>
    <property type="match status" value="1"/>
</dbReference>
<protein>
    <submittedName>
        <fullName evidence="5">Uncharacterized protein</fullName>
    </submittedName>
</protein>
<dbReference type="InterPro" id="IPR013783">
    <property type="entry name" value="Ig-like_fold"/>
</dbReference>
<evidence type="ECO:0000259" key="4">
    <source>
        <dbReference type="PROSITE" id="PS51910"/>
    </source>
</evidence>
<dbReference type="SUPFAM" id="SSF49265">
    <property type="entry name" value="Fibronectin type III"/>
    <property type="match status" value="1"/>
</dbReference>
<dbReference type="GO" id="GO:0030246">
    <property type="term" value="F:carbohydrate binding"/>
    <property type="evidence" value="ECO:0007669"/>
    <property type="project" value="InterPro"/>
</dbReference>
<dbReference type="GO" id="GO:0004553">
    <property type="term" value="F:hydrolase activity, hydrolyzing O-glycosyl compounds"/>
    <property type="evidence" value="ECO:0007669"/>
    <property type="project" value="InterPro"/>
</dbReference>
<dbReference type="Gene3D" id="2.60.40.10">
    <property type="entry name" value="Immunoglobulins"/>
    <property type="match status" value="1"/>
</dbReference>
<dbReference type="Proteomes" id="UP000305131">
    <property type="component" value="Unassembled WGS sequence"/>
</dbReference>
<gene>
    <name evidence="5" type="ORF">FBQ73_21815</name>
</gene>
<dbReference type="CDD" id="cd06543">
    <property type="entry name" value="GH18_PF-ChiA-like"/>
    <property type="match status" value="1"/>
</dbReference>
<dbReference type="PANTHER" id="PTHR42976">
    <property type="entry name" value="BIFUNCTIONAL CHITINASE/LYSOZYME-RELATED"/>
    <property type="match status" value="1"/>
</dbReference>
<dbReference type="InterPro" id="IPR003610">
    <property type="entry name" value="CBM5/12"/>
</dbReference>
<dbReference type="PROSITE" id="PS50853">
    <property type="entry name" value="FN3"/>
    <property type="match status" value="1"/>
</dbReference>
<evidence type="ECO:0000256" key="1">
    <source>
        <dbReference type="ARBA" id="ARBA00022801"/>
    </source>
</evidence>
<dbReference type="CDD" id="cd00063">
    <property type="entry name" value="FN3"/>
    <property type="match status" value="1"/>
</dbReference>
<dbReference type="SMART" id="SM00495">
    <property type="entry name" value="ChtBD3"/>
    <property type="match status" value="1"/>
</dbReference>
<dbReference type="PANTHER" id="PTHR42976:SF1">
    <property type="entry name" value="GH18 DOMAIN-CONTAINING PROTEIN-RELATED"/>
    <property type="match status" value="1"/>
</dbReference>
<evidence type="ECO:0000259" key="3">
    <source>
        <dbReference type="PROSITE" id="PS50853"/>
    </source>
</evidence>
<accession>A0A6C1KAT3</accession>
<dbReference type="InterPro" id="IPR017853">
    <property type="entry name" value="GH"/>
</dbReference>
<dbReference type="RefSeq" id="WP_138401600.1">
    <property type="nucleotide sequence ID" value="NZ_JBAFVI010000014.1"/>
</dbReference>
<dbReference type="Pfam" id="PF00041">
    <property type="entry name" value="fn3"/>
    <property type="match status" value="1"/>
</dbReference>
<dbReference type="GO" id="GO:0005576">
    <property type="term" value="C:extracellular region"/>
    <property type="evidence" value="ECO:0007669"/>
    <property type="project" value="InterPro"/>
</dbReference>
<dbReference type="InterPro" id="IPR003961">
    <property type="entry name" value="FN3_dom"/>
</dbReference>
<dbReference type="EMBL" id="VAUP01000042">
    <property type="protein sequence ID" value="TLX40687.1"/>
    <property type="molecule type" value="Genomic_DNA"/>
</dbReference>
<evidence type="ECO:0000313" key="6">
    <source>
        <dbReference type="Proteomes" id="UP000305131"/>
    </source>
</evidence>
<dbReference type="InterPro" id="IPR001223">
    <property type="entry name" value="Glyco_hydro18_cat"/>
</dbReference>
<proteinExistence type="predicted"/>
<dbReference type="OrthoDB" id="119355at2"/>
<feature type="domain" description="GH18" evidence="4">
    <location>
        <begin position="466"/>
        <end position="758"/>
    </location>
</feature>
<keyword evidence="1" id="KW-0378">Hydrolase</keyword>
<evidence type="ECO:0000313" key="5">
    <source>
        <dbReference type="EMBL" id="TLX40687.1"/>
    </source>
</evidence>
<evidence type="ECO:0000256" key="2">
    <source>
        <dbReference type="SAM" id="MobiDB-lite"/>
    </source>
</evidence>
<name>A0A6C1KAT3_XANAU</name>
<dbReference type="SUPFAM" id="SSF51445">
    <property type="entry name" value="(Trans)glycosidases"/>
    <property type="match status" value="1"/>
</dbReference>
<dbReference type="CDD" id="cd12215">
    <property type="entry name" value="ChiC_BD"/>
    <property type="match status" value="1"/>
</dbReference>